<dbReference type="EMBL" id="RBTP01000042">
    <property type="protein sequence ID" value="RMT80717.1"/>
    <property type="molecule type" value="Genomic_DNA"/>
</dbReference>
<dbReference type="Gene3D" id="2.60.40.2070">
    <property type="match status" value="1"/>
</dbReference>
<feature type="transmembrane region" description="Helical" evidence="11">
    <location>
        <begin position="32"/>
        <end position="52"/>
    </location>
</feature>
<proteinExistence type="inferred from homology"/>
<evidence type="ECO:0000256" key="11">
    <source>
        <dbReference type="SAM" id="Phobius"/>
    </source>
</evidence>
<protein>
    <submittedName>
        <fullName evidence="14">Outer membrane usher protein fimD</fullName>
    </submittedName>
</protein>
<dbReference type="Gene3D" id="2.60.40.3110">
    <property type="match status" value="1"/>
</dbReference>
<evidence type="ECO:0000313" key="15">
    <source>
        <dbReference type="Proteomes" id="UP000273854"/>
    </source>
</evidence>
<keyword evidence="7" id="KW-0732">Signal</keyword>
<keyword evidence="9 10" id="KW-0998">Cell outer membrane</keyword>
<reference evidence="14 15" key="1">
    <citation type="submission" date="2018-08" db="EMBL/GenBank/DDBJ databases">
        <title>Recombination of ecologically and evolutionarily significant loci maintains genetic cohesion in the Pseudomonas syringae species complex.</title>
        <authorList>
            <person name="Dillon M."/>
            <person name="Thakur S."/>
            <person name="Almeida R.N.D."/>
            <person name="Weir B.S."/>
            <person name="Guttman D.S."/>
        </authorList>
    </citation>
    <scope>NUCLEOTIDE SEQUENCE [LARGE SCALE GENOMIC DNA]</scope>
    <source>
        <strain evidence="14 15">ICMP 19473</strain>
    </source>
</reference>
<sequence>MEWHKKDNKGVIARHVRPHAGRGSTRHAVRMYWRYPVGFSLVLTFSGTVFSAPSSDAGTAGSVRFNTAFIQGSDQPPDLKEFLRANSILPGTYRVDIFVNRVLSGRRDIEFSKNRRSGLIEPCLTVEILQNLGLDPARLPAMGAQDACFDLPTAVEFARVDYNPNALRLTISVPQAVMARSARGYVSPQLWDEGETAAFVNYAFNGSRRRNREIDNDHYYLGLRNGLNLGAWRLRNESSLVSGTDRSWRFRSNRTFAQRDITALKSQLTLGETYTDSQVFDSIRFRGATLASDDAMLPDSERTYTPVIRGTAETNATVEVRQNGFLLYSGTVSPGPFELSDIYPSGSNGDLSVTVIEADGRQRTFVQAYASLPIMVPAGALRYSVAAGRVDSEGQSAPTFTSAALIYGLTEQVTGFGGLQLADTYQAANVGAGVNTGLGAVSLDVTHSVSRQDEQALAGQSVRVRYANTLNVTHTTLAVAGYRYSTERYRTLAQHVSETDNVAGMLAGTFSGGQPKDRIEVNVTQVLPARSASLSLTASEQRYWNLPGKTRQLYLSYNAAWHSVNYSLSIERNETFGRTGEATPDNRIALSVTVPLGSSSGASRLSFNGIRDSSGQYTLQAGLNGQVLDDRDTFYSVQSGHDSSSVSFGAAKINTTTPYGRFEAGYSQGRDYDAATLAAAGSWVAHAGGLNPGQSLGETFALVHVPDVSGARLKSFSNVATAGNGYAVLPYAQPYRTNWVSLDTRQLGADIDLDGAITQIVPRRGAIPLVRFAAAVGRRVQFELVRADGSAIPLGASVQDRQGRALAVVDPNSQALVLSERDTGVLQVRWSDQRCEAPFTLPPKDPARAYEQLRVICR</sequence>
<name>A0A3M5P969_PSEVI</name>
<organism evidence="14 15">
    <name type="scientific">Pseudomonas viridiflava</name>
    <name type="common">Phytomonas viridiflava</name>
    <dbReference type="NCBI Taxonomy" id="33069"/>
    <lineage>
        <taxon>Bacteria</taxon>
        <taxon>Pseudomonadati</taxon>
        <taxon>Pseudomonadota</taxon>
        <taxon>Gammaproteobacteria</taxon>
        <taxon>Pseudomonadales</taxon>
        <taxon>Pseudomonadaceae</taxon>
        <taxon>Pseudomonas</taxon>
    </lineage>
</organism>
<evidence type="ECO:0000256" key="8">
    <source>
        <dbReference type="ARBA" id="ARBA00023136"/>
    </source>
</evidence>
<accession>A0A3M5P969</accession>
<evidence type="ECO:0000259" key="12">
    <source>
        <dbReference type="Pfam" id="PF13953"/>
    </source>
</evidence>
<dbReference type="OrthoDB" id="6554712at2"/>
<dbReference type="PANTHER" id="PTHR30451">
    <property type="entry name" value="OUTER MEMBRANE USHER PROTEIN"/>
    <property type="match status" value="1"/>
</dbReference>
<gene>
    <name evidence="14" type="ORF">ALP40_00789</name>
</gene>
<evidence type="ECO:0000256" key="1">
    <source>
        <dbReference type="ARBA" id="ARBA00004571"/>
    </source>
</evidence>
<evidence type="ECO:0000259" key="13">
    <source>
        <dbReference type="Pfam" id="PF13954"/>
    </source>
</evidence>
<keyword evidence="5 10" id="KW-1029">Fimbrium biogenesis</keyword>
<dbReference type="GO" id="GO:0009297">
    <property type="term" value="P:pilus assembly"/>
    <property type="evidence" value="ECO:0007669"/>
    <property type="project" value="InterPro"/>
</dbReference>
<dbReference type="GO" id="GO:0009279">
    <property type="term" value="C:cell outer membrane"/>
    <property type="evidence" value="ECO:0007669"/>
    <property type="project" value="UniProtKB-SubCell"/>
</dbReference>
<keyword evidence="6 10" id="KW-0812">Transmembrane</keyword>
<feature type="domain" description="PapC N-terminal" evidence="13">
    <location>
        <begin position="65"/>
        <end position="206"/>
    </location>
</feature>
<dbReference type="Gene3D" id="3.10.20.410">
    <property type="match status" value="1"/>
</dbReference>
<evidence type="ECO:0000256" key="5">
    <source>
        <dbReference type="ARBA" id="ARBA00022558"/>
    </source>
</evidence>
<comment type="subcellular location">
    <subcellularLocation>
        <location evidence="1 10">Cell outer membrane</location>
        <topology evidence="1 10">Multi-pass membrane protein</topology>
    </subcellularLocation>
</comment>
<comment type="caution">
    <text evidence="14">The sequence shown here is derived from an EMBL/GenBank/DDBJ whole genome shotgun (WGS) entry which is preliminary data.</text>
</comment>
<evidence type="ECO:0000256" key="3">
    <source>
        <dbReference type="ARBA" id="ARBA00022448"/>
    </source>
</evidence>
<dbReference type="Pfam" id="PF13954">
    <property type="entry name" value="PapC_N"/>
    <property type="match status" value="1"/>
</dbReference>
<evidence type="ECO:0000256" key="6">
    <source>
        <dbReference type="ARBA" id="ARBA00022692"/>
    </source>
</evidence>
<evidence type="ECO:0000256" key="9">
    <source>
        <dbReference type="ARBA" id="ARBA00023237"/>
    </source>
</evidence>
<comment type="similarity">
    <text evidence="2 10">Belongs to the fimbrial export usher family.</text>
</comment>
<dbReference type="InterPro" id="IPR000015">
    <property type="entry name" value="Fimb_usher"/>
</dbReference>
<dbReference type="InterPro" id="IPR025885">
    <property type="entry name" value="PapC_N"/>
</dbReference>
<dbReference type="Gene3D" id="2.60.40.2610">
    <property type="entry name" value="Outer membrane usher protein FimD, plug domain"/>
    <property type="match status" value="1"/>
</dbReference>
<dbReference type="InterPro" id="IPR042186">
    <property type="entry name" value="FimD_plug_dom"/>
</dbReference>
<dbReference type="InterPro" id="IPR018030">
    <property type="entry name" value="Fimbrial_membr_usher_CS"/>
</dbReference>
<keyword evidence="8 10" id="KW-0472">Membrane</keyword>
<keyword evidence="3 10" id="KW-0813">Transport</keyword>
<dbReference type="Pfam" id="PF13953">
    <property type="entry name" value="PapC_C"/>
    <property type="match status" value="1"/>
</dbReference>
<dbReference type="AlphaFoldDB" id="A0A3M5P969"/>
<feature type="domain" description="PapC-like C-terminal" evidence="12">
    <location>
        <begin position="782"/>
        <end position="843"/>
    </location>
</feature>
<keyword evidence="4" id="KW-1134">Transmembrane beta strand</keyword>
<evidence type="ECO:0000256" key="7">
    <source>
        <dbReference type="ARBA" id="ARBA00022729"/>
    </source>
</evidence>
<evidence type="ECO:0000256" key="4">
    <source>
        <dbReference type="ARBA" id="ARBA00022452"/>
    </source>
</evidence>
<dbReference type="Proteomes" id="UP000273854">
    <property type="component" value="Unassembled WGS sequence"/>
</dbReference>
<evidence type="ECO:0000313" key="14">
    <source>
        <dbReference type="EMBL" id="RMT80717.1"/>
    </source>
</evidence>
<dbReference type="PROSITE" id="PS01151">
    <property type="entry name" value="FIMBRIAL_USHER"/>
    <property type="match status" value="1"/>
</dbReference>
<dbReference type="Pfam" id="PF00577">
    <property type="entry name" value="Usher"/>
    <property type="match status" value="1"/>
</dbReference>
<dbReference type="InterPro" id="IPR037224">
    <property type="entry name" value="PapC_N_sf"/>
</dbReference>
<keyword evidence="11" id="KW-1133">Transmembrane helix</keyword>
<evidence type="ECO:0000256" key="2">
    <source>
        <dbReference type="ARBA" id="ARBA00008064"/>
    </source>
</evidence>
<dbReference type="SUPFAM" id="SSF141729">
    <property type="entry name" value="FimD N-terminal domain-like"/>
    <property type="match status" value="1"/>
</dbReference>
<dbReference type="InterPro" id="IPR043142">
    <property type="entry name" value="PapC-like_C_sf"/>
</dbReference>
<dbReference type="PANTHER" id="PTHR30451:SF21">
    <property type="entry name" value="FIMBRIAL USHER DOMAIN-CONTAINING PROTEIN YDET-RELATED"/>
    <property type="match status" value="1"/>
</dbReference>
<evidence type="ECO:0000256" key="10">
    <source>
        <dbReference type="RuleBase" id="RU003884"/>
    </source>
</evidence>
<dbReference type="InterPro" id="IPR025949">
    <property type="entry name" value="PapC-like_C"/>
</dbReference>
<dbReference type="GO" id="GO:0015473">
    <property type="term" value="F:fimbrial usher porin activity"/>
    <property type="evidence" value="ECO:0007669"/>
    <property type="project" value="InterPro"/>
</dbReference>
<dbReference type="FunFam" id="2.60.40.3110:FF:000001">
    <property type="entry name" value="Putative fimbrial outer membrane usher"/>
    <property type="match status" value="1"/>
</dbReference>